<feature type="region of interest" description="Disordered" evidence="1">
    <location>
        <begin position="1"/>
        <end position="25"/>
    </location>
</feature>
<evidence type="ECO:0000256" key="1">
    <source>
        <dbReference type="SAM" id="MobiDB-lite"/>
    </source>
</evidence>
<keyword evidence="3" id="KW-1185">Reference proteome</keyword>
<dbReference type="AlphaFoldDB" id="A0A939BRM1"/>
<accession>A0A939BRM1</accession>
<reference evidence="2" key="1">
    <citation type="submission" date="2021-01" db="EMBL/GenBank/DDBJ databases">
        <title>Novel species in genus Nocardioides.</title>
        <authorList>
            <person name="Zhang G."/>
        </authorList>
    </citation>
    <scope>NUCLEOTIDE SEQUENCE</scope>
    <source>
        <strain evidence="2">Zg-536</strain>
    </source>
</reference>
<dbReference type="Proteomes" id="UP000663791">
    <property type="component" value="Unassembled WGS sequence"/>
</dbReference>
<feature type="region of interest" description="Disordered" evidence="1">
    <location>
        <begin position="76"/>
        <end position="105"/>
    </location>
</feature>
<evidence type="ECO:0000313" key="3">
    <source>
        <dbReference type="Proteomes" id="UP000663791"/>
    </source>
</evidence>
<protein>
    <submittedName>
        <fullName evidence="2">Uncharacterized protein</fullName>
    </submittedName>
</protein>
<name>A0A939BRM1_9ACTN</name>
<gene>
    <name evidence="2" type="ORF">JK386_02565</name>
</gene>
<proteinExistence type="predicted"/>
<sequence length="105" mass="11525">MSDDLSLFGDDATSAPVEPPRAPTPIADWQVDLLRKALDARGLTTMEERQQAIESAAGRTVTSLRALTHDEGLQVMSRLGQRGAASRSSTSQWDDREGDTWIDRL</sequence>
<comment type="caution">
    <text evidence="2">The sequence shown here is derived from an EMBL/GenBank/DDBJ whole genome shotgun (WGS) entry which is preliminary data.</text>
</comment>
<dbReference type="RefSeq" id="WP_205290090.1">
    <property type="nucleotide sequence ID" value="NZ_CP074406.1"/>
</dbReference>
<organism evidence="2 3">
    <name type="scientific">Nocardioides faecalis</name>
    <dbReference type="NCBI Taxonomy" id="2803858"/>
    <lineage>
        <taxon>Bacteria</taxon>
        <taxon>Bacillati</taxon>
        <taxon>Actinomycetota</taxon>
        <taxon>Actinomycetes</taxon>
        <taxon>Propionibacteriales</taxon>
        <taxon>Nocardioidaceae</taxon>
        <taxon>Nocardioides</taxon>
    </lineage>
</organism>
<evidence type="ECO:0000313" key="2">
    <source>
        <dbReference type="EMBL" id="MBM9458769.1"/>
    </source>
</evidence>
<feature type="compositionally biased region" description="Basic and acidic residues" evidence="1">
    <location>
        <begin position="93"/>
        <end position="105"/>
    </location>
</feature>
<dbReference type="EMBL" id="JAERTX010000002">
    <property type="protein sequence ID" value="MBM9458769.1"/>
    <property type="molecule type" value="Genomic_DNA"/>
</dbReference>